<dbReference type="SUPFAM" id="SSF56487">
    <property type="entry name" value="SRCR-like"/>
    <property type="match status" value="1"/>
</dbReference>
<evidence type="ECO:0000256" key="7">
    <source>
        <dbReference type="PROSITE-ProRule" id="PRU00196"/>
    </source>
</evidence>
<dbReference type="Pfam" id="PF15494">
    <property type="entry name" value="SRCR_2"/>
    <property type="match status" value="1"/>
</dbReference>
<dbReference type="GO" id="GO:0006508">
    <property type="term" value="P:proteolysis"/>
    <property type="evidence" value="ECO:0007669"/>
    <property type="project" value="UniProtKB-KW"/>
</dbReference>
<dbReference type="PROSITE" id="PS50068">
    <property type="entry name" value="LDLRA_2"/>
    <property type="match status" value="2"/>
</dbReference>
<dbReference type="AlphaFoldDB" id="A0A8T2K439"/>
<dbReference type="Gene3D" id="3.10.250.10">
    <property type="entry name" value="SRCR-like domain"/>
    <property type="match status" value="1"/>
</dbReference>
<dbReference type="InterPro" id="IPR033116">
    <property type="entry name" value="TRYPSIN_SER"/>
</dbReference>
<comment type="caution">
    <text evidence="7">Lacks conserved residue(s) required for the propagation of feature annotation.</text>
</comment>
<feature type="disulfide bond" evidence="6">
    <location>
        <begin position="63"/>
        <end position="78"/>
    </location>
</feature>
<keyword evidence="1 8" id="KW-0645">Protease</keyword>
<dbReference type="SUPFAM" id="SSF50494">
    <property type="entry name" value="Trypsin-like serine proteases"/>
    <property type="match status" value="1"/>
</dbReference>
<dbReference type="PROSITE" id="PS50287">
    <property type="entry name" value="SRCR_2"/>
    <property type="match status" value="1"/>
</dbReference>
<dbReference type="PROSITE" id="PS00135">
    <property type="entry name" value="TRYPSIN_SER"/>
    <property type="match status" value="1"/>
</dbReference>
<dbReference type="InterPro" id="IPR001314">
    <property type="entry name" value="Peptidase_S1A"/>
</dbReference>
<gene>
    <name evidence="11" type="ORF">GDO86_002693</name>
</gene>
<evidence type="ECO:0000259" key="9">
    <source>
        <dbReference type="PROSITE" id="PS50240"/>
    </source>
</evidence>
<dbReference type="GO" id="GO:0016020">
    <property type="term" value="C:membrane"/>
    <property type="evidence" value="ECO:0007669"/>
    <property type="project" value="InterPro"/>
</dbReference>
<feature type="domain" description="SRCR" evidence="10">
    <location>
        <begin position="66"/>
        <end position="171"/>
    </location>
</feature>
<evidence type="ECO:0000256" key="5">
    <source>
        <dbReference type="ARBA" id="ARBA00023180"/>
    </source>
</evidence>
<keyword evidence="2 8" id="KW-0378">Hydrolase</keyword>
<dbReference type="InterPro" id="IPR001190">
    <property type="entry name" value="SRCR"/>
</dbReference>
<organism evidence="11 12">
    <name type="scientific">Hymenochirus boettgeri</name>
    <name type="common">Congo dwarf clawed frog</name>
    <dbReference type="NCBI Taxonomy" id="247094"/>
    <lineage>
        <taxon>Eukaryota</taxon>
        <taxon>Metazoa</taxon>
        <taxon>Chordata</taxon>
        <taxon>Craniata</taxon>
        <taxon>Vertebrata</taxon>
        <taxon>Euteleostomi</taxon>
        <taxon>Amphibia</taxon>
        <taxon>Batrachia</taxon>
        <taxon>Anura</taxon>
        <taxon>Pipoidea</taxon>
        <taxon>Pipidae</taxon>
        <taxon>Pipinae</taxon>
        <taxon>Hymenochirus</taxon>
    </lineage>
</organism>
<evidence type="ECO:0008006" key="13">
    <source>
        <dbReference type="Google" id="ProtNLM"/>
    </source>
</evidence>
<dbReference type="SUPFAM" id="SSF57424">
    <property type="entry name" value="LDL receptor-like module"/>
    <property type="match status" value="2"/>
</dbReference>
<dbReference type="InterPro" id="IPR001254">
    <property type="entry name" value="Trypsin_dom"/>
</dbReference>
<feature type="non-terminal residue" evidence="11">
    <location>
        <position position="413"/>
    </location>
</feature>
<dbReference type="InterPro" id="IPR018114">
    <property type="entry name" value="TRYPSIN_HIS"/>
</dbReference>
<evidence type="ECO:0000313" key="11">
    <source>
        <dbReference type="EMBL" id="KAG8450157.1"/>
    </source>
</evidence>
<dbReference type="OrthoDB" id="6380398at2759"/>
<keyword evidence="4 6" id="KW-1015">Disulfide bond</keyword>
<evidence type="ECO:0000256" key="3">
    <source>
        <dbReference type="ARBA" id="ARBA00022825"/>
    </source>
</evidence>
<evidence type="ECO:0000256" key="1">
    <source>
        <dbReference type="ARBA" id="ARBA00022670"/>
    </source>
</evidence>
<proteinExistence type="predicted"/>
<reference evidence="11" key="1">
    <citation type="thesis" date="2020" institute="ProQuest LLC" country="789 East Eisenhower Parkway, Ann Arbor, MI, USA">
        <title>Comparative Genomics and Chromosome Evolution.</title>
        <authorList>
            <person name="Mudd A.B."/>
        </authorList>
    </citation>
    <scope>NUCLEOTIDE SEQUENCE</scope>
    <source>
        <strain evidence="11">Female2</strain>
        <tissue evidence="11">Blood</tissue>
    </source>
</reference>
<dbReference type="CDD" id="cd00190">
    <property type="entry name" value="Tryp_SPc"/>
    <property type="match status" value="1"/>
</dbReference>
<evidence type="ECO:0000256" key="8">
    <source>
        <dbReference type="RuleBase" id="RU363034"/>
    </source>
</evidence>
<evidence type="ECO:0000313" key="12">
    <source>
        <dbReference type="Proteomes" id="UP000812440"/>
    </source>
</evidence>
<comment type="caution">
    <text evidence="11">The sequence shown here is derived from an EMBL/GenBank/DDBJ whole genome shotgun (WGS) entry which is preliminary data.</text>
</comment>
<dbReference type="Pfam" id="PF00089">
    <property type="entry name" value="Trypsin"/>
    <property type="match status" value="1"/>
</dbReference>
<feature type="disulfide bond" evidence="6">
    <location>
        <begin position="16"/>
        <end position="31"/>
    </location>
</feature>
<dbReference type="PRINTS" id="PR00722">
    <property type="entry name" value="CHYMOTRYPSIN"/>
</dbReference>
<dbReference type="EMBL" id="JAACNH010000002">
    <property type="protein sequence ID" value="KAG8450158.1"/>
    <property type="molecule type" value="Genomic_DNA"/>
</dbReference>
<evidence type="ECO:0000256" key="2">
    <source>
        <dbReference type="ARBA" id="ARBA00022801"/>
    </source>
</evidence>
<dbReference type="PROSITE" id="PS00134">
    <property type="entry name" value="TRYPSIN_HIS"/>
    <property type="match status" value="1"/>
</dbReference>
<dbReference type="PANTHER" id="PTHR24252">
    <property type="entry name" value="ACROSIN-RELATED"/>
    <property type="match status" value="1"/>
</dbReference>
<dbReference type="Gene3D" id="4.10.400.10">
    <property type="entry name" value="Low-density Lipoprotein Receptor"/>
    <property type="match status" value="2"/>
</dbReference>
<dbReference type="CDD" id="cd00112">
    <property type="entry name" value="LDLa"/>
    <property type="match status" value="2"/>
</dbReference>
<dbReference type="InterPro" id="IPR043504">
    <property type="entry name" value="Peptidase_S1_PA_chymotrypsin"/>
</dbReference>
<dbReference type="SMART" id="SM00020">
    <property type="entry name" value="Tryp_SPc"/>
    <property type="match status" value="1"/>
</dbReference>
<evidence type="ECO:0000256" key="6">
    <source>
        <dbReference type="PROSITE-ProRule" id="PRU00124"/>
    </source>
</evidence>
<feature type="domain" description="Peptidase S1" evidence="9">
    <location>
        <begin position="184"/>
        <end position="413"/>
    </location>
</feature>
<evidence type="ECO:0000259" key="10">
    <source>
        <dbReference type="PROSITE" id="PS50287"/>
    </source>
</evidence>
<dbReference type="PANTHER" id="PTHR24252:SF30">
    <property type="entry name" value="TRANSMEMBRANE SERINE PROTEASE 2"/>
    <property type="match status" value="1"/>
</dbReference>
<protein>
    <recommendedName>
        <fullName evidence="13">Transmembrane serine protease 2</fullName>
    </recommendedName>
</protein>
<dbReference type="SMART" id="SM00202">
    <property type="entry name" value="SR"/>
    <property type="match status" value="1"/>
</dbReference>
<dbReference type="GO" id="GO:0004252">
    <property type="term" value="F:serine-type endopeptidase activity"/>
    <property type="evidence" value="ECO:0007669"/>
    <property type="project" value="InterPro"/>
</dbReference>
<keyword evidence="12" id="KW-1185">Reference proteome</keyword>
<dbReference type="PROSITE" id="PS50240">
    <property type="entry name" value="TRYPSIN_DOM"/>
    <property type="match status" value="1"/>
</dbReference>
<dbReference type="FunFam" id="2.40.10.10:FF:000442">
    <property type="match status" value="1"/>
</dbReference>
<dbReference type="SMART" id="SM00192">
    <property type="entry name" value="LDLa"/>
    <property type="match status" value="2"/>
</dbReference>
<keyword evidence="5" id="KW-0325">Glycoprotein</keyword>
<dbReference type="InterPro" id="IPR036055">
    <property type="entry name" value="LDL_receptor-like_sf"/>
</dbReference>
<keyword evidence="3 8" id="KW-0720">Serine protease</keyword>
<sequence length="413" mass="45533">MYCSFNSKCIYSYQICNGVKDCLYGDDENNCGSSYTPQGTTSTVSCEQPCGLSSSCVLYSQWCDGIKHCPNNEDENNCVRLYRANSYLQVYSTSRSAWVPVCSDNWSDNHARAACQNFGYGSNNYSYGTTSLYSPSGYMNAYSYISFSQFSSNFFPSSVCYSGQVVTLRCIQCGVPSNSVSSRIVGGTTAFAGNWPWQVNLQHSSGTLCGGSLINSNWIVTAAHCVVGRTSGWRAFVGILKMPGYYDSRGHFVFKVIQHPYYSSTTNNNDIALMKLSDEITFDSYTQPVCLPNKEMGWVAGMPCWISGWGKTQSGSVSDTLMYAKVPLIDSQTCNQYNVYNGRISSTMICAGYLLGGVDSCQGDSGGPLVIQTNSIWWLVGDTSWGDGCAKVYKPGVYGNMTMFIDWIYFQMR</sequence>
<dbReference type="EMBL" id="JAACNH010000002">
    <property type="protein sequence ID" value="KAG8450157.1"/>
    <property type="molecule type" value="Genomic_DNA"/>
</dbReference>
<dbReference type="InterPro" id="IPR009003">
    <property type="entry name" value="Peptidase_S1_PA"/>
</dbReference>
<dbReference type="InterPro" id="IPR036772">
    <property type="entry name" value="SRCR-like_dom_sf"/>
</dbReference>
<dbReference type="Gene3D" id="2.40.10.10">
    <property type="entry name" value="Trypsin-like serine proteases"/>
    <property type="match status" value="2"/>
</dbReference>
<evidence type="ECO:0000256" key="4">
    <source>
        <dbReference type="ARBA" id="ARBA00023157"/>
    </source>
</evidence>
<dbReference type="InterPro" id="IPR002172">
    <property type="entry name" value="LDrepeatLR_classA_rpt"/>
</dbReference>
<accession>A0A8T2K439</accession>
<name>A0A8T2K439_9PIPI</name>
<dbReference type="Proteomes" id="UP000812440">
    <property type="component" value="Chromosome 2"/>
</dbReference>